<name>A0ABR7X7E4_9SPHI</name>
<proteinExistence type="predicted"/>
<reference evidence="2 3" key="1">
    <citation type="submission" date="2020-09" db="EMBL/GenBank/DDBJ databases">
        <title>Novel species of Mucilaginibacter isolated from a glacier on the Tibetan Plateau.</title>
        <authorList>
            <person name="Liu Q."/>
            <person name="Xin Y.-H."/>
        </authorList>
    </citation>
    <scope>NUCLEOTIDE SEQUENCE [LARGE SCALE GENOMIC DNA]</scope>
    <source>
        <strain evidence="2 3">CGMCC 1.13878</strain>
    </source>
</reference>
<feature type="compositionally biased region" description="Basic and acidic residues" evidence="1">
    <location>
        <begin position="48"/>
        <end position="63"/>
    </location>
</feature>
<feature type="compositionally biased region" description="Basic and acidic residues" evidence="1">
    <location>
        <begin position="15"/>
        <end position="32"/>
    </location>
</feature>
<dbReference type="EMBL" id="JACWMW010000003">
    <property type="protein sequence ID" value="MBD1386518.1"/>
    <property type="molecule type" value="Genomic_DNA"/>
</dbReference>
<keyword evidence="3" id="KW-1185">Reference proteome</keyword>
<organism evidence="2 3">
    <name type="scientific">Mucilaginibacter rigui</name>
    <dbReference type="NCBI Taxonomy" id="534635"/>
    <lineage>
        <taxon>Bacteria</taxon>
        <taxon>Pseudomonadati</taxon>
        <taxon>Bacteroidota</taxon>
        <taxon>Sphingobacteriia</taxon>
        <taxon>Sphingobacteriales</taxon>
        <taxon>Sphingobacteriaceae</taxon>
        <taxon>Mucilaginibacter</taxon>
    </lineage>
</organism>
<accession>A0ABR7X7E4</accession>
<sequence>MGKQHQTFPGEPEEMPDKKEQPEIKQPNDPKETGIPQENPDDIPVELPPDKIPGEDDRPVVSG</sequence>
<dbReference type="Proteomes" id="UP000618754">
    <property type="component" value="Unassembled WGS sequence"/>
</dbReference>
<comment type="caution">
    <text evidence="2">The sequence shown here is derived from an EMBL/GenBank/DDBJ whole genome shotgun (WGS) entry which is preliminary data.</text>
</comment>
<gene>
    <name evidence="2" type="ORF">IDJ75_14625</name>
</gene>
<evidence type="ECO:0000313" key="3">
    <source>
        <dbReference type="Proteomes" id="UP000618754"/>
    </source>
</evidence>
<feature type="region of interest" description="Disordered" evidence="1">
    <location>
        <begin position="1"/>
        <end position="63"/>
    </location>
</feature>
<evidence type="ECO:0000256" key="1">
    <source>
        <dbReference type="SAM" id="MobiDB-lite"/>
    </source>
</evidence>
<evidence type="ECO:0000313" key="2">
    <source>
        <dbReference type="EMBL" id="MBD1386518.1"/>
    </source>
</evidence>
<protein>
    <submittedName>
        <fullName evidence="2">Uncharacterized protein</fullName>
    </submittedName>
</protein>
<dbReference type="RefSeq" id="WP_191176364.1">
    <property type="nucleotide sequence ID" value="NZ_JACWMW010000003.1"/>
</dbReference>